<proteinExistence type="predicted"/>
<dbReference type="Proteomes" id="UP000242637">
    <property type="component" value="Chromosome 1"/>
</dbReference>
<protein>
    <submittedName>
        <fullName evidence="1">Uncharacterized protein</fullName>
    </submittedName>
</protein>
<name>A0A239VM43_9MICO</name>
<evidence type="ECO:0000313" key="1">
    <source>
        <dbReference type="EMBL" id="SNV23381.1"/>
    </source>
</evidence>
<keyword evidence="2" id="KW-1185">Reference proteome</keyword>
<dbReference type="EMBL" id="LT906453">
    <property type="protein sequence ID" value="SNV23381.1"/>
    <property type="molecule type" value="Genomic_DNA"/>
</dbReference>
<evidence type="ECO:0000313" key="2">
    <source>
        <dbReference type="Proteomes" id="UP000242637"/>
    </source>
</evidence>
<dbReference type="KEGG" id="dco:SAMEA4475696_1806"/>
<accession>A0A239VM43</accession>
<organism evidence="1 2">
    <name type="scientific">Dermatophilus congolensis</name>
    <dbReference type="NCBI Taxonomy" id="1863"/>
    <lineage>
        <taxon>Bacteria</taxon>
        <taxon>Bacillati</taxon>
        <taxon>Actinomycetota</taxon>
        <taxon>Actinomycetes</taxon>
        <taxon>Micrococcales</taxon>
        <taxon>Dermatophilaceae</taxon>
        <taxon>Dermatophilus</taxon>
    </lineage>
</organism>
<dbReference type="STRING" id="1121387.GCA_000429885_00175"/>
<sequence length="61" mass="6948">MGAGSWTSSFFASAPDFIIREALPFDGDIRFTASQGPCVKQIVRRAFNYRPTRQWLYAETD</sequence>
<gene>
    <name evidence="1" type="ORF">SAMEA4475696_01806</name>
</gene>
<reference evidence="1 2" key="1">
    <citation type="submission" date="2017-06" db="EMBL/GenBank/DDBJ databases">
        <authorList>
            <consortium name="Pathogen Informatics"/>
        </authorList>
    </citation>
    <scope>NUCLEOTIDE SEQUENCE [LARGE SCALE GENOMIC DNA]</scope>
    <source>
        <strain evidence="1 2">NCTC13039</strain>
    </source>
</reference>
<dbReference type="AlphaFoldDB" id="A0A239VM43"/>